<keyword evidence="4" id="KW-1185">Reference proteome</keyword>
<dbReference type="PANTHER" id="PTHR21600:SF87">
    <property type="entry name" value="RNA PSEUDOURIDYLATE SYNTHASE DOMAIN-CONTAINING PROTEIN 1"/>
    <property type="match status" value="1"/>
</dbReference>
<sequence length="252" mass="28591">MKTNIDFTVIYEDDFIAVLNKRSGLSVASDRFDPEAPRLDVLASKSLGELYAVHRIDKDTSGAVLYARTAQAHKALCEAFEKRCVRKCYHALVYGRPLWETLHVDLPLLADADARHRTLVHHKKGKACITDFKCLGHCGPFSWLEAQPLTGRTHQIRVHAAKNGLPIVCDPLYSGNQKPILLSELKRSWRGDPFEEKPLLSRLALHAFSLEFDHPVLNKCLQFTAPYPKDLESVRKQFLKLYKTNPLAAYEN</sequence>
<evidence type="ECO:0000256" key="1">
    <source>
        <dbReference type="ARBA" id="ARBA00010876"/>
    </source>
</evidence>
<dbReference type="InterPro" id="IPR050188">
    <property type="entry name" value="RluA_PseudoU_synthase"/>
</dbReference>
<evidence type="ECO:0000313" key="3">
    <source>
        <dbReference type="EMBL" id="ERJ94069.1"/>
    </source>
</evidence>
<dbReference type="Pfam" id="PF00849">
    <property type="entry name" value="PseudoU_synth_2"/>
    <property type="match status" value="1"/>
</dbReference>
<dbReference type="CDD" id="cd02869">
    <property type="entry name" value="PseudoU_synth_RluA_like"/>
    <property type="match status" value="1"/>
</dbReference>
<dbReference type="InterPro" id="IPR020103">
    <property type="entry name" value="PsdUridine_synth_cat_dom_sf"/>
</dbReference>
<feature type="domain" description="Pseudouridine synthase RsuA/RluA-like" evidence="2">
    <location>
        <begin position="17"/>
        <end position="161"/>
    </location>
</feature>
<gene>
    <name evidence="3" type="ORF">HMPREF9193_00424</name>
</gene>
<proteinExistence type="inferred from homology"/>
<dbReference type="InterPro" id="IPR006145">
    <property type="entry name" value="PsdUridine_synth_RsuA/RluA"/>
</dbReference>
<dbReference type="Proteomes" id="UP000016649">
    <property type="component" value="Unassembled WGS sequence"/>
</dbReference>
<accession>A0ABN0P0M6</accession>
<evidence type="ECO:0000259" key="2">
    <source>
        <dbReference type="Pfam" id="PF00849"/>
    </source>
</evidence>
<name>A0ABN0P0M6_TRELE</name>
<dbReference type="Gene3D" id="3.30.2350.10">
    <property type="entry name" value="Pseudouridine synthase"/>
    <property type="match status" value="1"/>
</dbReference>
<dbReference type="RefSeq" id="WP_021686825.1">
    <property type="nucleotide sequence ID" value="NZ_KI260561.1"/>
</dbReference>
<dbReference type="EMBL" id="AWVH01000006">
    <property type="protein sequence ID" value="ERJ94069.1"/>
    <property type="molecule type" value="Genomic_DNA"/>
</dbReference>
<evidence type="ECO:0000313" key="4">
    <source>
        <dbReference type="Proteomes" id="UP000016649"/>
    </source>
</evidence>
<protein>
    <submittedName>
        <fullName evidence="3">Pseudouridine synthase, RluA family</fullName>
    </submittedName>
</protein>
<dbReference type="SUPFAM" id="SSF55120">
    <property type="entry name" value="Pseudouridine synthase"/>
    <property type="match status" value="1"/>
</dbReference>
<dbReference type="PANTHER" id="PTHR21600">
    <property type="entry name" value="MITOCHONDRIAL RNA PSEUDOURIDINE SYNTHASE"/>
    <property type="match status" value="1"/>
</dbReference>
<reference evidence="3 4" key="1">
    <citation type="submission" date="2013-08" db="EMBL/GenBank/DDBJ databases">
        <authorList>
            <person name="Weinstock G."/>
            <person name="Sodergren E."/>
            <person name="Wylie T."/>
            <person name="Fulton L."/>
            <person name="Fulton R."/>
            <person name="Fronick C."/>
            <person name="O'Laughlin M."/>
            <person name="Godfrey J."/>
            <person name="Miner T."/>
            <person name="Herter B."/>
            <person name="Appelbaum E."/>
            <person name="Cordes M."/>
            <person name="Lek S."/>
            <person name="Wollam A."/>
            <person name="Pepin K.H."/>
            <person name="Palsikar V.B."/>
            <person name="Mitreva M."/>
            <person name="Wilson R.K."/>
        </authorList>
    </citation>
    <scope>NUCLEOTIDE SEQUENCE [LARGE SCALE GENOMIC DNA]</scope>
    <source>
        <strain evidence="3 4">ATCC 700332</strain>
    </source>
</reference>
<comment type="similarity">
    <text evidence="1">Belongs to the pseudouridine synthase RluA family.</text>
</comment>
<comment type="caution">
    <text evidence="3">The sequence shown here is derived from an EMBL/GenBank/DDBJ whole genome shotgun (WGS) entry which is preliminary data.</text>
</comment>
<organism evidence="3 4">
    <name type="scientific">Treponema lecithinolyticum ATCC 700332</name>
    <dbReference type="NCBI Taxonomy" id="1321815"/>
    <lineage>
        <taxon>Bacteria</taxon>
        <taxon>Pseudomonadati</taxon>
        <taxon>Spirochaetota</taxon>
        <taxon>Spirochaetia</taxon>
        <taxon>Spirochaetales</taxon>
        <taxon>Treponemataceae</taxon>
        <taxon>Treponema</taxon>
    </lineage>
</organism>